<dbReference type="EMBL" id="JABBWK010000004">
    <property type="protein sequence ID" value="KAG1906597.1"/>
    <property type="molecule type" value="Genomic_DNA"/>
</dbReference>
<dbReference type="Proteomes" id="UP001195769">
    <property type="component" value="Unassembled WGS sequence"/>
</dbReference>
<name>A0AAD4HRZ7_9AGAM</name>
<feature type="compositionally biased region" description="Acidic residues" evidence="1">
    <location>
        <begin position="54"/>
        <end position="71"/>
    </location>
</feature>
<accession>A0AAD4HRZ7</accession>
<sequence>MPPRIPPAARNNAVVQYKAILATSLAFSRTLNSRNIEFLCGRHPAPQFPVWFVPDDDEDDEDENDGDDPEEIIQPPEEQPTKEAPENQDNQNEDDEAAGAGQAIFLSHQPSHRRTLKG</sequence>
<gene>
    <name evidence="2" type="ORF">F5891DRAFT_1182010</name>
</gene>
<organism evidence="2 3">
    <name type="scientific">Suillus fuscotomentosus</name>
    <dbReference type="NCBI Taxonomy" id="1912939"/>
    <lineage>
        <taxon>Eukaryota</taxon>
        <taxon>Fungi</taxon>
        <taxon>Dikarya</taxon>
        <taxon>Basidiomycota</taxon>
        <taxon>Agaricomycotina</taxon>
        <taxon>Agaricomycetes</taxon>
        <taxon>Agaricomycetidae</taxon>
        <taxon>Boletales</taxon>
        <taxon>Suillineae</taxon>
        <taxon>Suillaceae</taxon>
        <taxon>Suillus</taxon>
    </lineage>
</organism>
<feature type="region of interest" description="Disordered" evidence="1">
    <location>
        <begin position="45"/>
        <end position="118"/>
    </location>
</feature>
<evidence type="ECO:0000256" key="1">
    <source>
        <dbReference type="SAM" id="MobiDB-lite"/>
    </source>
</evidence>
<keyword evidence="3" id="KW-1185">Reference proteome</keyword>
<evidence type="ECO:0000313" key="2">
    <source>
        <dbReference type="EMBL" id="KAG1906597.1"/>
    </source>
</evidence>
<protein>
    <submittedName>
        <fullName evidence="2">Uncharacterized protein</fullName>
    </submittedName>
</protein>
<dbReference type="AlphaFoldDB" id="A0AAD4HRZ7"/>
<dbReference type="GeneID" id="64660400"/>
<evidence type="ECO:0000313" key="3">
    <source>
        <dbReference type="Proteomes" id="UP001195769"/>
    </source>
</evidence>
<dbReference type="RefSeq" id="XP_041232172.1">
    <property type="nucleotide sequence ID" value="XM_041366102.1"/>
</dbReference>
<reference evidence="2" key="1">
    <citation type="journal article" date="2020" name="New Phytol.">
        <title>Comparative genomics reveals dynamic genome evolution in host specialist ectomycorrhizal fungi.</title>
        <authorList>
            <person name="Lofgren L.A."/>
            <person name="Nguyen N.H."/>
            <person name="Vilgalys R."/>
            <person name="Ruytinx J."/>
            <person name="Liao H.L."/>
            <person name="Branco S."/>
            <person name="Kuo A."/>
            <person name="LaButti K."/>
            <person name="Lipzen A."/>
            <person name="Andreopoulos W."/>
            <person name="Pangilinan J."/>
            <person name="Riley R."/>
            <person name="Hundley H."/>
            <person name="Na H."/>
            <person name="Barry K."/>
            <person name="Grigoriev I.V."/>
            <person name="Stajich J.E."/>
            <person name="Kennedy P.G."/>
        </authorList>
    </citation>
    <scope>NUCLEOTIDE SEQUENCE</scope>
    <source>
        <strain evidence="2">FC203</strain>
    </source>
</reference>
<comment type="caution">
    <text evidence="2">The sequence shown here is derived from an EMBL/GenBank/DDBJ whole genome shotgun (WGS) entry which is preliminary data.</text>
</comment>
<proteinExistence type="predicted"/>